<gene>
    <name evidence="9" type="ORF">S01H4_13200</name>
</gene>
<dbReference type="GO" id="GO:0046872">
    <property type="term" value="F:metal ion binding"/>
    <property type="evidence" value="ECO:0007669"/>
    <property type="project" value="UniProtKB-KW"/>
</dbReference>
<keyword evidence="3" id="KW-0548">Nucleotidyltransferase</keyword>
<comment type="caution">
    <text evidence="9">The sequence shown here is derived from an EMBL/GenBank/DDBJ whole genome shotgun (WGS) entry which is preliminary data.</text>
</comment>
<proteinExistence type="predicted"/>
<keyword evidence="2" id="KW-0808">Transferase</keyword>
<dbReference type="CDD" id="cd05403">
    <property type="entry name" value="NT_KNTase_like"/>
    <property type="match status" value="1"/>
</dbReference>
<dbReference type="AlphaFoldDB" id="X1A1Y0"/>
<dbReference type="GO" id="GO:0005524">
    <property type="term" value="F:ATP binding"/>
    <property type="evidence" value="ECO:0007669"/>
    <property type="project" value="UniProtKB-KW"/>
</dbReference>
<dbReference type="PANTHER" id="PTHR33571">
    <property type="entry name" value="SSL8005 PROTEIN"/>
    <property type="match status" value="1"/>
</dbReference>
<evidence type="ECO:0000256" key="1">
    <source>
        <dbReference type="ARBA" id="ARBA00001946"/>
    </source>
</evidence>
<evidence type="ECO:0000256" key="3">
    <source>
        <dbReference type="ARBA" id="ARBA00022695"/>
    </source>
</evidence>
<feature type="domain" description="Polymerase beta nucleotidyltransferase" evidence="8">
    <location>
        <begin position="13"/>
        <end position="99"/>
    </location>
</feature>
<reference evidence="9" key="1">
    <citation type="journal article" date="2014" name="Front. Microbiol.">
        <title>High frequency of phylogenetically diverse reductive dehalogenase-homologous genes in deep subseafloor sedimentary metagenomes.</title>
        <authorList>
            <person name="Kawai M."/>
            <person name="Futagami T."/>
            <person name="Toyoda A."/>
            <person name="Takaki Y."/>
            <person name="Nishi S."/>
            <person name="Hori S."/>
            <person name="Arai W."/>
            <person name="Tsubouchi T."/>
            <person name="Morono Y."/>
            <person name="Uchiyama I."/>
            <person name="Ito T."/>
            <person name="Fujiyama A."/>
            <person name="Inagaki F."/>
            <person name="Takami H."/>
        </authorList>
    </citation>
    <scope>NUCLEOTIDE SEQUENCE</scope>
    <source>
        <strain evidence="9">Expedition CK06-06</strain>
    </source>
</reference>
<dbReference type="Gene3D" id="3.30.460.10">
    <property type="entry name" value="Beta Polymerase, domain 2"/>
    <property type="match status" value="1"/>
</dbReference>
<keyword evidence="7" id="KW-0460">Magnesium</keyword>
<evidence type="ECO:0000256" key="2">
    <source>
        <dbReference type="ARBA" id="ARBA00022679"/>
    </source>
</evidence>
<dbReference type="InterPro" id="IPR043519">
    <property type="entry name" value="NT_sf"/>
</dbReference>
<name>X1A1Y0_9ZZZZ</name>
<evidence type="ECO:0000313" key="9">
    <source>
        <dbReference type="EMBL" id="GAG54296.1"/>
    </source>
</evidence>
<dbReference type="InterPro" id="IPR052038">
    <property type="entry name" value="Type-VII_TA_antitoxin"/>
</dbReference>
<evidence type="ECO:0000256" key="6">
    <source>
        <dbReference type="ARBA" id="ARBA00022840"/>
    </source>
</evidence>
<organism evidence="9">
    <name type="scientific">marine sediment metagenome</name>
    <dbReference type="NCBI Taxonomy" id="412755"/>
    <lineage>
        <taxon>unclassified sequences</taxon>
        <taxon>metagenomes</taxon>
        <taxon>ecological metagenomes</taxon>
    </lineage>
</organism>
<dbReference type="GO" id="GO:0016779">
    <property type="term" value="F:nucleotidyltransferase activity"/>
    <property type="evidence" value="ECO:0007669"/>
    <property type="project" value="UniProtKB-KW"/>
</dbReference>
<evidence type="ECO:0000259" key="8">
    <source>
        <dbReference type="Pfam" id="PF18765"/>
    </source>
</evidence>
<dbReference type="Pfam" id="PF18765">
    <property type="entry name" value="Polbeta"/>
    <property type="match status" value="1"/>
</dbReference>
<evidence type="ECO:0000256" key="5">
    <source>
        <dbReference type="ARBA" id="ARBA00022741"/>
    </source>
</evidence>
<evidence type="ECO:0000256" key="7">
    <source>
        <dbReference type="ARBA" id="ARBA00022842"/>
    </source>
</evidence>
<keyword evidence="5" id="KW-0547">Nucleotide-binding</keyword>
<dbReference type="EMBL" id="BART01005823">
    <property type="protein sequence ID" value="GAG54296.1"/>
    <property type="molecule type" value="Genomic_DNA"/>
</dbReference>
<dbReference type="SUPFAM" id="SSF81301">
    <property type="entry name" value="Nucleotidyltransferase"/>
    <property type="match status" value="1"/>
</dbReference>
<accession>X1A1Y0</accession>
<protein>
    <recommendedName>
        <fullName evidence="8">Polymerase beta nucleotidyltransferase domain-containing protein</fullName>
    </recommendedName>
</protein>
<comment type="cofactor">
    <cofactor evidence="1">
        <name>Mg(2+)</name>
        <dbReference type="ChEBI" id="CHEBI:18420"/>
    </cofactor>
</comment>
<dbReference type="InterPro" id="IPR041633">
    <property type="entry name" value="Polbeta"/>
</dbReference>
<dbReference type="PANTHER" id="PTHR33571:SF14">
    <property type="entry name" value="PROTEIN ADENYLYLTRANSFERASE MJ0435-RELATED"/>
    <property type="match status" value="1"/>
</dbReference>
<evidence type="ECO:0000256" key="4">
    <source>
        <dbReference type="ARBA" id="ARBA00022723"/>
    </source>
</evidence>
<sequence>MNTEIQLNEEIRKKIISILVKHGIKRISIFGSYARNEATPKSDLDLIVEFPDGTSLLDHVGIEIELFEALNMKIDLLSRNGISPYIKDQVLKEAIVIYE</sequence>
<keyword evidence="4" id="KW-0479">Metal-binding</keyword>
<keyword evidence="6" id="KW-0067">ATP-binding</keyword>